<keyword evidence="9" id="KW-0862">Zinc</keyword>
<feature type="transmembrane region" description="Helical" evidence="12">
    <location>
        <begin position="15"/>
        <end position="37"/>
    </location>
</feature>
<evidence type="ECO:0000256" key="8">
    <source>
        <dbReference type="ARBA" id="ARBA00022786"/>
    </source>
</evidence>
<evidence type="ECO:0000256" key="11">
    <source>
        <dbReference type="ARBA" id="ARBA00023136"/>
    </source>
</evidence>
<evidence type="ECO:0000256" key="12">
    <source>
        <dbReference type="SAM" id="Phobius"/>
    </source>
</evidence>
<evidence type="ECO:0000256" key="3">
    <source>
        <dbReference type="ARBA" id="ARBA00012483"/>
    </source>
</evidence>
<dbReference type="GO" id="GO:0016020">
    <property type="term" value="C:membrane"/>
    <property type="evidence" value="ECO:0007669"/>
    <property type="project" value="UniProtKB-SubCell"/>
</dbReference>
<keyword evidence="15" id="KW-1185">Reference proteome</keyword>
<dbReference type="EMBL" id="FSRO01000001">
    <property type="protein sequence ID" value="SIO39443.1"/>
    <property type="molecule type" value="Genomic_DNA"/>
</dbReference>
<keyword evidence="10 12" id="KW-1133">Transmembrane helix</keyword>
<dbReference type="GO" id="GO:0005509">
    <property type="term" value="F:calcium ion binding"/>
    <property type="evidence" value="ECO:0007669"/>
    <property type="project" value="InterPro"/>
</dbReference>
<protein>
    <recommendedName>
        <fullName evidence="3">RING-type E3 ubiquitin transferase</fullName>
        <ecNumber evidence="3">2.3.2.27</ecNumber>
    </recommendedName>
</protein>
<evidence type="ECO:0000256" key="2">
    <source>
        <dbReference type="ARBA" id="ARBA00004141"/>
    </source>
</evidence>
<keyword evidence="6" id="KW-0479">Metal-binding</keyword>
<dbReference type="InterPro" id="IPR002048">
    <property type="entry name" value="EF_hand_dom"/>
</dbReference>
<evidence type="ECO:0000313" key="15">
    <source>
        <dbReference type="Proteomes" id="UP000185062"/>
    </source>
</evidence>
<evidence type="ECO:0000259" key="13">
    <source>
        <dbReference type="PROSITE" id="PS50222"/>
    </source>
</evidence>
<keyword evidence="7" id="KW-0863">Zinc-finger</keyword>
<feature type="transmembrane region" description="Helical" evidence="12">
    <location>
        <begin position="284"/>
        <end position="304"/>
    </location>
</feature>
<keyword evidence="11 12" id="KW-0472">Membrane</keyword>
<evidence type="ECO:0000313" key="14">
    <source>
        <dbReference type="EMBL" id="SIO39443.1"/>
    </source>
</evidence>
<dbReference type="Pfam" id="PF12483">
    <property type="entry name" value="GIDE"/>
    <property type="match status" value="1"/>
</dbReference>
<comment type="subcellular location">
    <subcellularLocation>
        <location evidence="2">Membrane</location>
        <topology evidence="2">Multi-pass membrane protein</topology>
    </subcellularLocation>
</comment>
<reference evidence="14 15" key="1">
    <citation type="submission" date="2016-12" db="EMBL/GenBank/DDBJ databases">
        <authorList>
            <person name="Song W.-J."/>
            <person name="Kurnit D.M."/>
        </authorList>
    </citation>
    <scope>NUCLEOTIDE SEQUENCE [LARGE SCALE GENOMIC DNA]</scope>
    <source>
        <strain evidence="14 15">ATCC 49181</strain>
    </source>
</reference>
<evidence type="ECO:0000256" key="1">
    <source>
        <dbReference type="ARBA" id="ARBA00000900"/>
    </source>
</evidence>
<dbReference type="AlphaFoldDB" id="A0A1N6J5C9"/>
<dbReference type="EC" id="2.3.2.27" evidence="3"/>
<dbReference type="RefSeq" id="WP_051537486.1">
    <property type="nucleotide sequence ID" value="NZ_FSRO01000001.1"/>
</dbReference>
<evidence type="ECO:0000256" key="9">
    <source>
        <dbReference type="ARBA" id="ARBA00022833"/>
    </source>
</evidence>
<dbReference type="GO" id="GO:0061630">
    <property type="term" value="F:ubiquitin protein ligase activity"/>
    <property type="evidence" value="ECO:0007669"/>
    <property type="project" value="UniProtKB-EC"/>
</dbReference>
<accession>A0A1N6J5C9</accession>
<dbReference type="InterPro" id="IPR022170">
    <property type="entry name" value="MUL1-like"/>
</dbReference>
<keyword evidence="14" id="KW-0436">Ligase</keyword>
<keyword evidence="5 12" id="KW-0812">Transmembrane</keyword>
<evidence type="ECO:0000256" key="6">
    <source>
        <dbReference type="ARBA" id="ARBA00022723"/>
    </source>
</evidence>
<organism evidence="14 15">
    <name type="scientific">Nitrosomonas cryotolerans ATCC 49181</name>
    <dbReference type="NCBI Taxonomy" id="1131553"/>
    <lineage>
        <taxon>Bacteria</taxon>
        <taxon>Pseudomonadati</taxon>
        <taxon>Pseudomonadota</taxon>
        <taxon>Betaproteobacteria</taxon>
        <taxon>Nitrosomonadales</taxon>
        <taxon>Nitrosomonadaceae</taxon>
        <taxon>Nitrosomonas</taxon>
    </lineage>
</organism>
<sequence>MNVSSWLVTLNGDEITLYLIAASAMMLACLGLVFYYLRRARLIEDMPTSRIRSAAQGYVELIGTVSRSEMAEMVAPLSGIPCVWFDYKVQRYRRAGKSGHWHTITQGTSKQCFQIDDGTGTCSVNPQGAEVITEHSRTWHGDSEMPRYRVRNNNPILRVLRGHRYRYIEKFIYIHDVVYALGHFQSSGGGRQIPSHHELMGAVIREWKQNYQQLLQRFDSNNKGEIDLQEWEQVRQAASKEAEIRHRRLSNMPTTYTLSNTTNKRHPFIISTHSQRKLSEKFRCYAVVSLITSLFSGYFLIILADKL</sequence>
<evidence type="ECO:0000256" key="10">
    <source>
        <dbReference type="ARBA" id="ARBA00022989"/>
    </source>
</evidence>
<dbReference type="GO" id="GO:0016874">
    <property type="term" value="F:ligase activity"/>
    <property type="evidence" value="ECO:0007669"/>
    <property type="project" value="UniProtKB-KW"/>
</dbReference>
<keyword evidence="4" id="KW-0808">Transferase</keyword>
<dbReference type="GO" id="GO:0016567">
    <property type="term" value="P:protein ubiquitination"/>
    <property type="evidence" value="ECO:0007669"/>
    <property type="project" value="InterPro"/>
</dbReference>
<evidence type="ECO:0000256" key="5">
    <source>
        <dbReference type="ARBA" id="ARBA00022692"/>
    </source>
</evidence>
<dbReference type="GO" id="GO:0008270">
    <property type="term" value="F:zinc ion binding"/>
    <property type="evidence" value="ECO:0007669"/>
    <property type="project" value="UniProtKB-KW"/>
</dbReference>
<comment type="catalytic activity">
    <reaction evidence="1">
        <text>S-ubiquitinyl-[E2 ubiquitin-conjugating enzyme]-L-cysteine + [acceptor protein]-L-lysine = [E2 ubiquitin-conjugating enzyme]-L-cysteine + N(6)-ubiquitinyl-[acceptor protein]-L-lysine.</text>
        <dbReference type="EC" id="2.3.2.27"/>
    </reaction>
</comment>
<keyword evidence="8" id="KW-0833">Ubl conjugation pathway</keyword>
<evidence type="ECO:0000256" key="4">
    <source>
        <dbReference type="ARBA" id="ARBA00022679"/>
    </source>
</evidence>
<dbReference type="PROSITE" id="PS50222">
    <property type="entry name" value="EF_HAND_2"/>
    <property type="match status" value="1"/>
</dbReference>
<evidence type="ECO:0000256" key="7">
    <source>
        <dbReference type="ARBA" id="ARBA00022771"/>
    </source>
</evidence>
<dbReference type="STRING" id="44575.SAMN05216419_100397"/>
<name>A0A1N6J5C9_9PROT</name>
<dbReference type="eggNOG" id="COG1704">
    <property type="taxonomic scope" value="Bacteria"/>
</dbReference>
<dbReference type="Proteomes" id="UP000185062">
    <property type="component" value="Unassembled WGS sequence"/>
</dbReference>
<proteinExistence type="predicted"/>
<feature type="domain" description="EF-hand" evidence="13">
    <location>
        <begin position="206"/>
        <end position="241"/>
    </location>
</feature>
<gene>
    <name evidence="14" type="ORF">SAMN02743940_2320</name>
</gene>